<keyword evidence="3" id="KW-0732">Signal</keyword>
<sequence length="166" mass="18966">MRFTRKFLFLLRDLLGRKVSFVLSCAAIDAPGGFLFEWWSVFWDIFIARTNEKHSEVAAAYIEAQQMKAREQQQQQQQQLQMQRLQLMQQQHPQMMRRDANHPTLNGTLNAINSDGVLGTPPASVLAAKMYEERMKHPHSVDSEASQQLLDASRMALLKSGTNHPG</sequence>
<dbReference type="PANTHER" id="PTHR45093">
    <property type="entry name" value="TRANSCRIPTION ACTIVATOR MSS11"/>
    <property type="match status" value="1"/>
</dbReference>
<dbReference type="EMBL" id="CM017881">
    <property type="protein sequence ID" value="KAG1361854.1"/>
    <property type="molecule type" value="Genomic_DNA"/>
</dbReference>
<comment type="subcellular location">
    <subcellularLocation>
        <location evidence="1">Nucleus</location>
    </subcellularLocation>
</comment>
<organism evidence="4 5">
    <name type="scientific">Cocos nucifera</name>
    <name type="common">Coconut palm</name>
    <dbReference type="NCBI Taxonomy" id="13894"/>
    <lineage>
        <taxon>Eukaryota</taxon>
        <taxon>Viridiplantae</taxon>
        <taxon>Streptophyta</taxon>
        <taxon>Embryophyta</taxon>
        <taxon>Tracheophyta</taxon>
        <taxon>Spermatophyta</taxon>
        <taxon>Magnoliopsida</taxon>
        <taxon>Liliopsida</taxon>
        <taxon>Arecaceae</taxon>
        <taxon>Arecoideae</taxon>
        <taxon>Cocoseae</taxon>
        <taxon>Attaleinae</taxon>
        <taxon>Cocos</taxon>
    </lineage>
</organism>
<keyword evidence="5" id="KW-1185">Reference proteome</keyword>
<gene>
    <name evidence="4" type="ORF">COCNU_10G000730</name>
</gene>
<reference evidence="4" key="1">
    <citation type="journal article" date="2017" name="Gigascience">
        <title>The genome draft of coconut (Cocos nucifera).</title>
        <authorList>
            <person name="Xiao Y."/>
            <person name="Xu P."/>
            <person name="Fan H."/>
            <person name="Baudouin L."/>
            <person name="Xia W."/>
            <person name="Bocs S."/>
            <person name="Xu J."/>
            <person name="Li Q."/>
            <person name="Guo A."/>
            <person name="Zhou L."/>
            <person name="Li J."/>
            <person name="Wu Y."/>
            <person name="Ma Z."/>
            <person name="Armero A."/>
            <person name="Issali A.E."/>
            <person name="Liu N."/>
            <person name="Peng M."/>
            <person name="Yang Y."/>
        </authorList>
    </citation>
    <scope>NUCLEOTIDE SEQUENCE</scope>
    <source>
        <tissue evidence="4">Spear leaf of Hainan Tall coconut</tissue>
    </source>
</reference>
<proteinExistence type="predicted"/>
<keyword evidence="2" id="KW-0539">Nucleus</keyword>
<evidence type="ECO:0000256" key="2">
    <source>
        <dbReference type="ARBA" id="ARBA00023242"/>
    </source>
</evidence>
<evidence type="ECO:0000256" key="1">
    <source>
        <dbReference type="ARBA" id="ARBA00004123"/>
    </source>
</evidence>
<evidence type="ECO:0000313" key="5">
    <source>
        <dbReference type="Proteomes" id="UP000797356"/>
    </source>
</evidence>
<reference evidence="4" key="2">
    <citation type="submission" date="2019-07" db="EMBL/GenBank/DDBJ databases">
        <authorList>
            <person name="Yang Y."/>
            <person name="Bocs S."/>
            <person name="Baudouin L."/>
        </authorList>
    </citation>
    <scope>NUCLEOTIDE SEQUENCE</scope>
    <source>
        <tissue evidence="4">Spear leaf of Hainan Tall coconut</tissue>
    </source>
</reference>
<dbReference type="PANTHER" id="PTHR45093:SF2">
    <property type="entry name" value="LISH DOMAIN-CONTAINING PROTEIN"/>
    <property type="match status" value="1"/>
</dbReference>
<protein>
    <submittedName>
        <fullName evidence="4">Putative Transcriptional corepressor LEUNIG-like protein</fullName>
    </submittedName>
</protein>
<dbReference type="GO" id="GO:0005634">
    <property type="term" value="C:nucleus"/>
    <property type="evidence" value="ECO:0007669"/>
    <property type="project" value="UniProtKB-SubCell"/>
</dbReference>
<feature type="chain" id="PRO_5035469342" evidence="3">
    <location>
        <begin position="17"/>
        <end position="166"/>
    </location>
</feature>
<dbReference type="AlphaFoldDB" id="A0A8K0N8E6"/>
<dbReference type="Proteomes" id="UP000797356">
    <property type="component" value="Chromosome 10"/>
</dbReference>
<comment type="caution">
    <text evidence="4">The sequence shown here is derived from an EMBL/GenBank/DDBJ whole genome shotgun (WGS) entry which is preliminary data.</text>
</comment>
<name>A0A8K0N8E6_COCNU</name>
<evidence type="ECO:0000256" key="3">
    <source>
        <dbReference type="SAM" id="SignalP"/>
    </source>
</evidence>
<accession>A0A8K0N8E6</accession>
<evidence type="ECO:0000313" key="4">
    <source>
        <dbReference type="EMBL" id="KAG1361854.1"/>
    </source>
</evidence>
<dbReference type="OrthoDB" id="5600002at2759"/>
<feature type="signal peptide" evidence="3">
    <location>
        <begin position="1"/>
        <end position="16"/>
    </location>
</feature>